<protein>
    <recommendedName>
        <fullName evidence="4">EF-hand domain-containing protein</fullName>
    </recommendedName>
</protein>
<sequence>MSLGRGTNGSEAELGDMTSRVDISNKVCAVDSEDLATRLSLCVVLESRALRFTDSSEEDLPHAVTKPSQRFFEPEEIREAFAAFKQYDGNGDNYIELCELKLALEKLSVPQTHLAAKQLMAQIVGQHARQMNFCQFLLTYAAILESNKSRVGQPMNSQLDLKRPREYVNVSEVGVRGAKRFFESKIAEQIPDQNFALAKQENDQINRIPKT</sequence>
<evidence type="ECO:0000313" key="5">
    <source>
        <dbReference type="EMBL" id="TDG49535.1"/>
    </source>
</evidence>
<dbReference type="Gene3D" id="1.10.238.10">
    <property type="entry name" value="EF-hand"/>
    <property type="match status" value="1"/>
</dbReference>
<feature type="domain" description="EF-hand" evidence="4">
    <location>
        <begin position="75"/>
        <end position="110"/>
    </location>
</feature>
<evidence type="ECO:0000313" key="6">
    <source>
        <dbReference type="Proteomes" id="UP000295192"/>
    </source>
</evidence>
<dbReference type="InterPro" id="IPR018247">
    <property type="entry name" value="EF_Hand_1_Ca_BS"/>
</dbReference>
<name>A0A484BNT7_DRONA</name>
<evidence type="ECO:0000256" key="3">
    <source>
        <dbReference type="ARBA" id="ARBA00022837"/>
    </source>
</evidence>
<evidence type="ECO:0000259" key="4">
    <source>
        <dbReference type="PROSITE" id="PS50222"/>
    </source>
</evidence>
<evidence type="ECO:0000256" key="2">
    <source>
        <dbReference type="ARBA" id="ARBA00022737"/>
    </source>
</evidence>
<gene>
    <name evidence="5" type="ORF">AWZ03_004026</name>
</gene>
<evidence type="ECO:0000256" key="1">
    <source>
        <dbReference type="ARBA" id="ARBA00022723"/>
    </source>
</evidence>
<dbReference type="SUPFAM" id="SSF47473">
    <property type="entry name" value="EF-hand"/>
    <property type="match status" value="1"/>
</dbReference>
<keyword evidence="1" id="KW-0479">Metal-binding</keyword>
<proteinExistence type="predicted"/>
<dbReference type="OMA" id="MNFCQFL"/>
<dbReference type="InterPro" id="IPR040365">
    <property type="entry name" value="EFHD1/2"/>
</dbReference>
<dbReference type="Proteomes" id="UP000295192">
    <property type="component" value="Unassembled WGS sequence"/>
</dbReference>
<dbReference type="EMBL" id="LSRL02000022">
    <property type="protein sequence ID" value="TDG49535.1"/>
    <property type="molecule type" value="Genomic_DNA"/>
</dbReference>
<dbReference type="GO" id="GO:0005509">
    <property type="term" value="F:calcium ion binding"/>
    <property type="evidence" value="ECO:0007669"/>
    <property type="project" value="InterPro"/>
</dbReference>
<dbReference type="InterPro" id="IPR011992">
    <property type="entry name" value="EF-hand-dom_pair"/>
</dbReference>
<accession>A0A484BNT7</accession>
<dbReference type="STRING" id="7232.A0A484BNT7"/>
<dbReference type="AlphaFoldDB" id="A0A484BNT7"/>
<dbReference type="PROSITE" id="PS50222">
    <property type="entry name" value="EF_HAND_2"/>
    <property type="match status" value="1"/>
</dbReference>
<keyword evidence="3" id="KW-0106">Calcium</keyword>
<organism evidence="5 6">
    <name type="scientific">Drosophila navojoa</name>
    <name type="common">Fruit fly</name>
    <dbReference type="NCBI Taxonomy" id="7232"/>
    <lineage>
        <taxon>Eukaryota</taxon>
        <taxon>Metazoa</taxon>
        <taxon>Ecdysozoa</taxon>
        <taxon>Arthropoda</taxon>
        <taxon>Hexapoda</taxon>
        <taxon>Insecta</taxon>
        <taxon>Pterygota</taxon>
        <taxon>Neoptera</taxon>
        <taxon>Endopterygota</taxon>
        <taxon>Diptera</taxon>
        <taxon>Brachycera</taxon>
        <taxon>Muscomorpha</taxon>
        <taxon>Ephydroidea</taxon>
        <taxon>Drosophilidae</taxon>
        <taxon>Drosophila</taxon>
    </lineage>
</organism>
<keyword evidence="2" id="KW-0677">Repeat</keyword>
<keyword evidence="6" id="KW-1185">Reference proteome</keyword>
<comment type="caution">
    <text evidence="5">The sequence shown here is derived from an EMBL/GenBank/DDBJ whole genome shotgun (WGS) entry which is preliminary data.</text>
</comment>
<dbReference type="PANTHER" id="PTHR13025">
    <property type="entry name" value="EF-HAND DOMAIN-CONTAINING PROTEIN D"/>
    <property type="match status" value="1"/>
</dbReference>
<dbReference type="PROSITE" id="PS00018">
    <property type="entry name" value="EF_HAND_1"/>
    <property type="match status" value="1"/>
</dbReference>
<dbReference type="PANTHER" id="PTHR13025:SF6">
    <property type="entry name" value="EF-HAND DOMAIN-CONTAINING PROTEIN-RELATED"/>
    <property type="match status" value="1"/>
</dbReference>
<dbReference type="OrthoDB" id="6572480at2759"/>
<dbReference type="InterPro" id="IPR002048">
    <property type="entry name" value="EF_hand_dom"/>
</dbReference>
<reference evidence="5 6" key="1">
    <citation type="journal article" date="2019" name="J. Hered.">
        <title>An Improved Genome Assembly for Drosophila navojoa, the Basal Species in the mojavensis Cluster.</title>
        <authorList>
            <person name="Vanderlinde T."/>
            <person name="Dupim E.G."/>
            <person name="Nazario-Yepiz N.O."/>
            <person name="Carvalho A.B."/>
        </authorList>
    </citation>
    <scope>NUCLEOTIDE SEQUENCE [LARGE SCALE GENOMIC DNA]</scope>
    <source>
        <strain evidence="5">Navoj_Jal97</strain>
        <tissue evidence="5">Whole organism</tissue>
    </source>
</reference>